<reference evidence="2 3" key="1">
    <citation type="journal article" date="2011" name="Science">
        <title>The Selaginella genome identifies genetic changes associated with the evolution of vascular plants.</title>
        <authorList>
            <person name="Banks J.A."/>
            <person name="Nishiyama T."/>
            <person name="Hasebe M."/>
            <person name="Bowman J.L."/>
            <person name="Gribskov M."/>
            <person name="dePamphilis C."/>
            <person name="Albert V.A."/>
            <person name="Aono N."/>
            <person name="Aoyama T."/>
            <person name="Ambrose B.A."/>
            <person name="Ashton N.W."/>
            <person name="Axtell M.J."/>
            <person name="Barker E."/>
            <person name="Barker M.S."/>
            <person name="Bennetzen J.L."/>
            <person name="Bonawitz N.D."/>
            <person name="Chapple C."/>
            <person name="Cheng C."/>
            <person name="Correa L.G."/>
            <person name="Dacre M."/>
            <person name="DeBarry J."/>
            <person name="Dreyer I."/>
            <person name="Elias M."/>
            <person name="Engstrom E.M."/>
            <person name="Estelle M."/>
            <person name="Feng L."/>
            <person name="Finet C."/>
            <person name="Floyd S.K."/>
            <person name="Frommer W.B."/>
            <person name="Fujita T."/>
            <person name="Gramzow L."/>
            <person name="Gutensohn M."/>
            <person name="Harholt J."/>
            <person name="Hattori M."/>
            <person name="Heyl A."/>
            <person name="Hirai T."/>
            <person name="Hiwatashi Y."/>
            <person name="Ishikawa M."/>
            <person name="Iwata M."/>
            <person name="Karol K.G."/>
            <person name="Koehler B."/>
            <person name="Kolukisaoglu U."/>
            <person name="Kubo M."/>
            <person name="Kurata T."/>
            <person name="Lalonde S."/>
            <person name="Li K."/>
            <person name="Li Y."/>
            <person name="Litt A."/>
            <person name="Lyons E."/>
            <person name="Manning G."/>
            <person name="Maruyama T."/>
            <person name="Michael T.P."/>
            <person name="Mikami K."/>
            <person name="Miyazaki S."/>
            <person name="Morinaga S."/>
            <person name="Murata T."/>
            <person name="Mueller-Roeber B."/>
            <person name="Nelson D.R."/>
            <person name="Obara M."/>
            <person name="Oguri Y."/>
            <person name="Olmstead R.G."/>
            <person name="Onodera N."/>
            <person name="Petersen B.L."/>
            <person name="Pils B."/>
            <person name="Prigge M."/>
            <person name="Rensing S.A."/>
            <person name="Riano-Pachon D.M."/>
            <person name="Roberts A.W."/>
            <person name="Sato Y."/>
            <person name="Scheller H.V."/>
            <person name="Schulz B."/>
            <person name="Schulz C."/>
            <person name="Shakirov E.V."/>
            <person name="Shibagaki N."/>
            <person name="Shinohara N."/>
            <person name="Shippen D.E."/>
            <person name="Soerensen I."/>
            <person name="Sotooka R."/>
            <person name="Sugimoto N."/>
            <person name="Sugita M."/>
            <person name="Sumikawa N."/>
            <person name="Tanurdzic M."/>
            <person name="Theissen G."/>
            <person name="Ulvskov P."/>
            <person name="Wakazuki S."/>
            <person name="Weng J.K."/>
            <person name="Willats W.W."/>
            <person name="Wipf D."/>
            <person name="Wolf P.G."/>
            <person name="Yang L."/>
            <person name="Zimmer A.D."/>
            <person name="Zhu Q."/>
            <person name="Mitros T."/>
            <person name="Hellsten U."/>
            <person name="Loque D."/>
            <person name="Otillar R."/>
            <person name="Salamov A."/>
            <person name="Schmutz J."/>
            <person name="Shapiro H."/>
            <person name="Lindquist E."/>
            <person name="Lucas S."/>
            <person name="Rokhsar D."/>
            <person name="Grigoriev I.V."/>
        </authorList>
    </citation>
    <scope>NUCLEOTIDE SEQUENCE [LARGE SCALE GENOMIC DNA]</scope>
</reference>
<evidence type="ECO:0000256" key="1">
    <source>
        <dbReference type="SAM" id="MobiDB-lite"/>
    </source>
</evidence>
<evidence type="ECO:0000313" key="2">
    <source>
        <dbReference type="EMBL" id="EFJ04285.1"/>
    </source>
</evidence>
<sequence>MESLLEGFEKKQSRSSSAKVAFGHFPMSFTASSESGRRGILIHTKFANHVWASGGALAERTSFGSGKSRTGELSLDRIRAVFSKGADYCCELVWRRLNIYVSDCVSLDRLKDIGGVRRVSGLCGTQKQITDVVQYIEERLDEVWKRFKPRDVPKNSKMRLQAIHQENEFERFLALLSDRQLQSLEAQENKTNGFRWTFQRDFCTDRRTGGGNRSGEVAEELTRRAPESKQSLELVPVRLTTIFGKIELCQTFRYGLRLFDLYVQFAFPVFGRTIMDLDCIILLKVNFDNAAPTTHKIHLEIYNKLTQSLFGIQNSTLELFSDLLQFCCFALPDFPHSTKPLVAVDSFGDARLEFVQVEASERVPDGVFSHTGDSLELSFDRQNIAHRLCRHPGKERETRGRETEEMRDEGVEEKHSR</sequence>
<dbReference type="Gramene" id="EFJ04285">
    <property type="protein sequence ID" value="EFJ04285"/>
    <property type="gene ID" value="SELMODRAFT_432554"/>
</dbReference>
<accession>D8TGD0</accession>
<evidence type="ECO:0000313" key="3">
    <source>
        <dbReference type="Proteomes" id="UP000001514"/>
    </source>
</evidence>
<dbReference type="InParanoid" id="D8TGD0"/>
<dbReference type="Proteomes" id="UP000001514">
    <property type="component" value="Unassembled WGS sequence"/>
</dbReference>
<keyword evidence="3" id="KW-1185">Reference proteome</keyword>
<dbReference type="AlphaFoldDB" id="D8TGD0"/>
<organism evidence="3">
    <name type="scientific">Selaginella moellendorffii</name>
    <name type="common">Spikemoss</name>
    <dbReference type="NCBI Taxonomy" id="88036"/>
    <lineage>
        <taxon>Eukaryota</taxon>
        <taxon>Viridiplantae</taxon>
        <taxon>Streptophyta</taxon>
        <taxon>Embryophyta</taxon>
        <taxon>Tracheophyta</taxon>
        <taxon>Lycopodiopsida</taxon>
        <taxon>Selaginellales</taxon>
        <taxon>Selaginellaceae</taxon>
        <taxon>Selaginella</taxon>
    </lineage>
</organism>
<dbReference type="HOGENOM" id="CLU_659555_0_0_1"/>
<feature type="region of interest" description="Disordered" evidence="1">
    <location>
        <begin position="391"/>
        <end position="417"/>
    </location>
</feature>
<gene>
    <name evidence="2" type="ORF">SELMODRAFT_432554</name>
</gene>
<feature type="compositionally biased region" description="Basic and acidic residues" evidence="1">
    <location>
        <begin position="392"/>
        <end position="417"/>
    </location>
</feature>
<protein>
    <submittedName>
        <fullName evidence="2">Uncharacterized protein</fullName>
    </submittedName>
</protein>
<dbReference type="KEGG" id="smo:SELMODRAFT_432554"/>
<name>D8TGD0_SELML</name>
<dbReference type="EMBL" id="GL378016">
    <property type="protein sequence ID" value="EFJ04285.1"/>
    <property type="molecule type" value="Genomic_DNA"/>
</dbReference>
<proteinExistence type="predicted"/>